<reference evidence="1 2" key="2">
    <citation type="journal article" date="2024" name="Int. J. Syst. Evol. Microbiol.">
        <title>Promethearchaeum syntrophicum gen. nov., sp. nov., an anaerobic, obligately syntrophic archaeon, the first isolate of the lineage 'Asgard' archaea, and proposal of the new archaeal phylum Promethearchaeota phyl. nov. and kingdom Promethearchaeati regn. nov.</title>
        <authorList>
            <person name="Imachi H."/>
            <person name="Nobu M.K."/>
            <person name="Kato S."/>
            <person name="Takaki Y."/>
            <person name="Miyazaki M."/>
            <person name="Miyata M."/>
            <person name="Ogawara M."/>
            <person name="Saito Y."/>
            <person name="Sakai S."/>
            <person name="Tahara Y.O."/>
            <person name="Takano Y."/>
            <person name="Tasumi E."/>
            <person name="Uematsu K."/>
            <person name="Yoshimura T."/>
            <person name="Itoh T."/>
            <person name="Ohkuma M."/>
            <person name="Takai K."/>
        </authorList>
    </citation>
    <scope>NUCLEOTIDE SEQUENCE [LARGE SCALE GENOMIC DNA]</scope>
    <source>
        <strain evidence="1 2">MK-D1</strain>
    </source>
</reference>
<proteinExistence type="predicted"/>
<organism evidence="1 2">
    <name type="scientific">Promethearchaeum syntrophicum</name>
    <dbReference type="NCBI Taxonomy" id="2594042"/>
    <lineage>
        <taxon>Archaea</taxon>
        <taxon>Promethearchaeati</taxon>
        <taxon>Promethearchaeota</taxon>
        <taxon>Promethearchaeia</taxon>
        <taxon>Promethearchaeales</taxon>
        <taxon>Promethearchaeaceae</taxon>
        <taxon>Promethearchaeum</taxon>
    </lineage>
</organism>
<dbReference type="Proteomes" id="UP000321408">
    <property type="component" value="Chromosome"/>
</dbReference>
<evidence type="ECO:0000313" key="2">
    <source>
        <dbReference type="Proteomes" id="UP000321408"/>
    </source>
</evidence>
<evidence type="ECO:0000313" key="1">
    <source>
        <dbReference type="EMBL" id="QEE18124.1"/>
    </source>
</evidence>
<sequence>MSKSAIIPQAQLSNTEISEFYEIMELARYNLGSFCQKPNSNIKISDEITFSNFEDFLYLLNEKCKKNCKFYHNCGLIDWSNEILKIYDRYVF</sequence>
<dbReference type="EMBL" id="CP042905">
    <property type="protein sequence ID" value="QEE18124.1"/>
    <property type="molecule type" value="Genomic_DNA"/>
</dbReference>
<gene>
    <name evidence="1" type="ORF">DSAG12_03962</name>
</gene>
<dbReference type="RefSeq" id="WP_147665125.1">
    <property type="nucleotide sequence ID" value="NZ_CP042905.2"/>
</dbReference>
<keyword evidence="2" id="KW-1185">Reference proteome</keyword>
<name>A0A5B9DGA8_9ARCH</name>
<protein>
    <submittedName>
        <fullName evidence="1">Uncharacterized protein</fullName>
    </submittedName>
</protein>
<dbReference type="AlphaFoldDB" id="A0A5B9DGA8"/>
<accession>A0A5B9DGA8</accession>
<reference evidence="1 2" key="1">
    <citation type="journal article" date="2020" name="Nature">
        <title>Isolation of an archaeon at the prokaryote-eukaryote interface.</title>
        <authorList>
            <person name="Imachi H."/>
            <person name="Nobu M.K."/>
            <person name="Nakahara N."/>
            <person name="Morono Y."/>
            <person name="Ogawara M."/>
            <person name="Takaki Y."/>
            <person name="Takano Y."/>
            <person name="Uematsu K."/>
            <person name="Ikuta T."/>
            <person name="Ito M."/>
            <person name="Matsui Y."/>
            <person name="Miyazaki M."/>
            <person name="Murata K."/>
            <person name="Saito Y."/>
            <person name="Sakai S."/>
            <person name="Song C."/>
            <person name="Tasumi E."/>
            <person name="Yamanaka Y."/>
            <person name="Yamaguchi T."/>
            <person name="Kamagata Y."/>
            <person name="Tamaki H."/>
            <person name="Takai K."/>
        </authorList>
    </citation>
    <scope>NUCLEOTIDE SEQUENCE [LARGE SCALE GENOMIC DNA]</scope>
    <source>
        <strain evidence="1 2">MK-D1</strain>
    </source>
</reference>
<dbReference type="KEGG" id="psyt:DSAG12_03962"/>
<dbReference type="GeneID" id="41331927"/>